<comment type="caution">
    <text evidence="1">The sequence shown here is derived from an EMBL/GenBank/DDBJ whole genome shotgun (WGS) entry which is preliminary data.</text>
</comment>
<reference evidence="1" key="1">
    <citation type="submission" date="2021-01" db="EMBL/GenBank/DDBJ databases">
        <authorList>
            <consortium name="Genoscope - CEA"/>
            <person name="William W."/>
        </authorList>
    </citation>
    <scope>NUCLEOTIDE SEQUENCE</scope>
</reference>
<keyword evidence="2" id="KW-1185">Reference proteome</keyword>
<dbReference type="Proteomes" id="UP000689195">
    <property type="component" value="Unassembled WGS sequence"/>
</dbReference>
<protein>
    <submittedName>
        <fullName evidence="1">Uncharacterized protein</fullName>
    </submittedName>
</protein>
<evidence type="ECO:0000313" key="2">
    <source>
        <dbReference type="Proteomes" id="UP000689195"/>
    </source>
</evidence>
<evidence type="ECO:0000313" key="1">
    <source>
        <dbReference type="EMBL" id="CAD8192461.1"/>
    </source>
</evidence>
<organism evidence="1 2">
    <name type="scientific">Paramecium pentaurelia</name>
    <dbReference type="NCBI Taxonomy" id="43138"/>
    <lineage>
        <taxon>Eukaryota</taxon>
        <taxon>Sar</taxon>
        <taxon>Alveolata</taxon>
        <taxon>Ciliophora</taxon>
        <taxon>Intramacronucleata</taxon>
        <taxon>Oligohymenophorea</taxon>
        <taxon>Peniculida</taxon>
        <taxon>Parameciidae</taxon>
        <taxon>Paramecium</taxon>
    </lineage>
</organism>
<dbReference type="AlphaFoldDB" id="A0A8S1WUQ3"/>
<dbReference type="EMBL" id="CAJJDO010000101">
    <property type="protein sequence ID" value="CAD8192461.1"/>
    <property type="molecule type" value="Genomic_DNA"/>
</dbReference>
<sequence length="67" mass="7583">MLSLLNKLESRLRGGGCGSIKTIPNIDIVIKSDIYDIENYITRFDSFVQTIYTKAALAANYQKLKKQ</sequence>
<accession>A0A8S1WUQ3</accession>
<name>A0A8S1WUQ3_9CILI</name>
<proteinExistence type="predicted"/>
<gene>
    <name evidence="1" type="ORF">PPENT_87.1.T1010170</name>
</gene>